<evidence type="ECO:0000313" key="2">
    <source>
        <dbReference type="EMBL" id="ETO33973.1"/>
    </source>
</evidence>
<gene>
    <name evidence="2" type="ORF">RFI_03121</name>
</gene>
<proteinExistence type="predicted"/>
<protein>
    <submittedName>
        <fullName evidence="2">Uncharacterized protein</fullName>
    </submittedName>
</protein>
<dbReference type="AlphaFoldDB" id="X6P777"/>
<name>X6P777_RETFI</name>
<reference evidence="2 3" key="1">
    <citation type="journal article" date="2013" name="Curr. Biol.">
        <title>The Genome of the Foraminiferan Reticulomyxa filosa.</title>
        <authorList>
            <person name="Glockner G."/>
            <person name="Hulsmann N."/>
            <person name="Schleicher M."/>
            <person name="Noegel A.A."/>
            <person name="Eichinger L."/>
            <person name="Gallinger C."/>
            <person name="Pawlowski J."/>
            <person name="Sierra R."/>
            <person name="Euteneuer U."/>
            <person name="Pillet L."/>
            <person name="Moustafa A."/>
            <person name="Platzer M."/>
            <person name="Groth M."/>
            <person name="Szafranski K."/>
            <person name="Schliwa M."/>
        </authorList>
    </citation>
    <scope>NUCLEOTIDE SEQUENCE [LARGE SCALE GENOMIC DNA]</scope>
</reference>
<dbReference type="EMBL" id="ASPP01002990">
    <property type="protein sequence ID" value="ETO33973.1"/>
    <property type="molecule type" value="Genomic_DNA"/>
</dbReference>
<organism evidence="2 3">
    <name type="scientific">Reticulomyxa filosa</name>
    <dbReference type="NCBI Taxonomy" id="46433"/>
    <lineage>
        <taxon>Eukaryota</taxon>
        <taxon>Sar</taxon>
        <taxon>Rhizaria</taxon>
        <taxon>Retaria</taxon>
        <taxon>Foraminifera</taxon>
        <taxon>Monothalamids</taxon>
        <taxon>Reticulomyxidae</taxon>
        <taxon>Reticulomyxa</taxon>
    </lineage>
</organism>
<evidence type="ECO:0000313" key="3">
    <source>
        <dbReference type="Proteomes" id="UP000023152"/>
    </source>
</evidence>
<comment type="caution">
    <text evidence="2">The sequence shown here is derived from an EMBL/GenBank/DDBJ whole genome shotgun (WGS) entry which is preliminary data.</text>
</comment>
<accession>X6P777</accession>
<sequence>MSQEKLLAEITNIMSDQEAAGNEGKIESVLSKIRALNPAQTNDKLKLASCHGDKKIENFPWEKKKIVHDNMTRMGGGNTQLDMDVMEEFKAAQRQDMELGWKLLDVKGNSTAAQTARILKIEVAQRLEDSFKLEEAFDDLMKRQMSEEEVMVAFTAAPFLGDWKAMFQLGDKVEQTPGGLEQLHAMSLQLPIPDFSLIYELAKEHKLHNQKRKSPQEMEWNLFNVEKVRVKFKDVDCGPFEGKRTELLEEIKKQGDAEWEDVPNCEHVHIKRMGGLCQAVSFGENPIMLNGPWFDEKIHVKGRTEMPLMSEEEQLKFQEQMQFGMPSPDSLSILVQEEEWILDKDKSTPTVYRGTYTLKQRPELPPSKEMTDEHAPVNMSFECEVYLKSDTGSKSVHKKKEENKTERKSADEDEKYDKSDGNNEKGLAENIESTDDKIKDESLVTEFDGLELD</sequence>
<evidence type="ECO:0000256" key="1">
    <source>
        <dbReference type="SAM" id="MobiDB-lite"/>
    </source>
</evidence>
<feature type="compositionally biased region" description="Basic and acidic residues" evidence="1">
    <location>
        <begin position="399"/>
        <end position="427"/>
    </location>
</feature>
<keyword evidence="3" id="KW-1185">Reference proteome</keyword>
<dbReference type="Proteomes" id="UP000023152">
    <property type="component" value="Unassembled WGS sequence"/>
</dbReference>
<feature type="region of interest" description="Disordered" evidence="1">
    <location>
        <begin position="391"/>
        <end position="453"/>
    </location>
</feature>